<dbReference type="InterPro" id="IPR039740">
    <property type="entry name" value="CNOT10"/>
</dbReference>
<keyword evidence="2" id="KW-0804">Transcription</keyword>
<keyword evidence="4" id="KW-1185">Reference proteome</keyword>
<keyword evidence="2" id="KW-0943">RNA-mediated gene silencing</keyword>
<comment type="subcellular location">
    <subcellularLocation>
        <location evidence="2">Cytoplasm</location>
    </subcellularLocation>
    <subcellularLocation>
        <location evidence="2">Nucleus</location>
    </subcellularLocation>
</comment>
<dbReference type="PANTHER" id="PTHR12979">
    <property type="entry name" value="CCR4-NOT TRANSCRIPTION COMPLEX SUBUNIT 10"/>
    <property type="match status" value="1"/>
</dbReference>
<sequence length="692" mass="78193">MFAMAEPNDFSSGVTEKEKELAADGAQEFESRSYISCVNVLDDIITSRSNDPKVLHNRAVAEFYRSEFNKTDEFKQDLSLVCKKAGVSLKNIDTLEDVDHCIIFYNYATILHNLRQYRAAITVLEKVFHFLEPLDEKLKRKVCFLLIELYLCTHQPGKALNMIAFTEKMLFDSKMEKESREERPLSSATANEIHKPRIQQYKVRCYLQLKSVKACKKELKTLTNMTQASNGPEMYLFGGPTDSTVYLKAQFEYMKHNHRNAMKILSGAPGTSPSFLDGGQCVPAMYYSNLGCIHFHMHKHNLGLFYFQKSLEEMDASIRTIPQRETGQSLSGRPLQTLTGSRRYELLHNIGLQLLFCGKPLQAFDCLIEVVQMHHNNPRLWLRLAECCIHTHRPNNEHLFKTKLHAQDLVRGIAGQGSHRKLILKPMDINKRTQRSEGPSSAIPNATMEFAVLCLKNALMLLPPVKNMAERKRRSSEEEQEERTADQSSSDTHLPAPPGSPLNACELENLRCSVLSASAYVCLYLGDNLVALQHAEKLLEQTKLSGVQRYLGHLYAAEALVMLDCISHAIDHLSYEVSDLSMRIAEDSGKQERDDNGNGTMNTLVQAEWFPSTVPVASLVVQYNLCVAYTIRGEFEKAQGMLWKIAPLFKSTTGLTDIPAHLMVLALYLQLQLGHTDMAKAIIKQNFPGLRA</sequence>
<evidence type="ECO:0000256" key="3">
    <source>
        <dbReference type="SAM" id="MobiDB-lite"/>
    </source>
</evidence>
<gene>
    <name evidence="5" type="primary">LOC106806367</name>
</gene>
<dbReference type="InterPro" id="IPR011990">
    <property type="entry name" value="TPR-like_helical_dom_sf"/>
</dbReference>
<evidence type="ECO:0000313" key="4">
    <source>
        <dbReference type="Proteomes" id="UP000695022"/>
    </source>
</evidence>
<dbReference type="GeneID" id="106806367"/>
<comment type="function">
    <text evidence="2">Component of the CCR4-NOT complex which is one of the major cellular mRNA deadenylases and is linked to various cellular processes including bulk mRNA degradation, miRNA-mediated repression, translational repression during translational initiation and general transcription regulation.</text>
</comment>
<evidence type="ECO:0000256" key="1">
    <source>
        <dbReference type="ARBA" id="ARBA00010080"/>
    </source>
</evidence>
<keyword evidence="2" id="KW-0810">Translation regulation</keyword>
<evidence type="ECO:0000256" key="2">
    <source>
        <dbReference type="RuleBase" id="RU367083"/>
    </source>
</evidence>
<dbReference type="SUPFAM" id="SSF48452">
    <property type="entry name" value="TPR-like"/>
    <property type="match status" value="1"/>
</dbReference>
<protein>
    <recommendedName>
        <fullName evidence="2">CCR4-NOT transcription complex subunit 10</fullName>
    </recommendedName>
</protein>
<proteinExistence type="inferred from homology"/>
<evidence type="ECO:0000313" key="5">
    <source>
        <dbReference type="RefSeq" id="XP_014663765.1"/>
    </source>
</evidence>
<keyword evidence="2" id="KW-0963">Cytoplasm</keyword>
<dbReference type="RefSeq" id="XP_014663765.1">
    <property type="nucleotide sequence ID" value="XM_014808279.1"/>
</dbReference>
<feature type="region of interest" description="Disordered" evidence="3">
    <location>
        <begin position="468"/>
        <end position="500"/>
    </location>
</feature>
<organism evidence="4 5">
    <name type="scientific">Priapulus caudatus</name>
    <name type="common">Priapulid worm</name>
    <dbReference type="NCBI Taxonomy" id="37621"/>
    <lineage>
        <taxon>Eukaryota</taxon>
        <taxon>Metazoa</taxon>
        <taxon>Ecdysozoa</taxon>
        <taxon>Scalidophora</taxon>
        <taxon>Priapulida</taxon>
        <taxon>Priapulimorpha</taxon>
        <taxon>Priapulimorphida</taxon>
        <taxon>Priapulidae</taxon>
        <taxon>Priapulus</taxon>
    </lineage>
</organism>
<dbReference type="Gene3D" id="1.25.40.10">
    <property type="entry name" value="Tetratricopeptide repeat domain"/>
    <property type="match status" value="1"/>
</dbReference>
<dbReference type="Proteomes" id="UP000695022">
    <property type="component" value="Unplaced"/>
</dbReference>
<comment type="similarity">
    <text evidence="1 2">Belongs to the CNOT10 family.</text>
</comment>
<name>A0ABM1DUZ4_PRICU</name>
<keyword evidence="2" id="KW-0805">Transcription regulation</keyword>
<reference evidence="5" key="1">
    <citation type="submission" date="2025-08" db="UniProtKB">
        <authorList>
            <consortium name="RefSeq"/>
        </authorList>
    </citation>
    <scope>IDENTIFICATION</scope>
</reference>
<accession>A0ABM1DUZ4</accession>
<keyword evidence="2" id="KW-0539">Nucleus</keyword>
<dbReference type="PANTHER" id="PTHR12979:SF5">
    <property type="entry name" value="CCR4-NOT TRANSCRIPTION COMPLEX SUBUNIT 10"/>
    <property type="match status" value="1"/>
</dbReference>